<dbReference type="Pfam" id="PF20266">
    <property type="entry name" value="Mab-21_C"/>
    <property type="match status" value="1"/>
</dbReference>
<dbReference type="PANTHER" id="PTHR10656:SF42">
    <property type="entry name" value="CYCLIC GMP-AMP SYNTHASE-LIKE PROTEIN-RELATED"/>
    <property type="match status" value="1"/>
</dbReference>
<reference evidence="3" key="1">
    <citation type="submission" date="2021-03" db="EMBL/GenBank/DDBJ databases">
        <authorList>
            <person name="Bekaert M."/>
        </authorList>
    </citation>
    <scope>NUCLEOTIDE SEQUENCE</scope>
</reference>
<protein>
    <recommendedName>
        <fullName evidence="2">Mab-21-like HhH/H2TH-like domain-containing protein</fullName>
    </recommendedName>
</protein>
<dbReference type="Proteomes" id="UP000683360">
    <property type="component" value="Unassembled WGS sequence"/>
</dbReference>
<evidence type="ECO:0000313" key="3">
    <source>
        <dbReference type="EMBL" id="CAG2247013.1"/>
    </source>
</evidence>
<feature type="domain" description="Mab-21-like HhH/H2TH-like" evidence="2">
    <location>
        <begin position="27"/>
        <end position="106"/>
    </location>
</feature>
<comment type="similarity">
    <text evidence="1">Belongs to the mab-21 family.</text>
</comment>
<sequence length="393" mass="46460">MEIVFKRSRASFNRVVYRNTDSLHYTFKKIEENDPFENSWENITSYTMKTVMFWCLEEKSVDFWQSSKLICCICYCVSKLKFFVEKGFLPNYFIRERNLFVADEFTWDIQTKTRQRLESFLADPYTSINLLLPSYRIYENRPLPHLNMLIQDTFIKHWLKSRVTMADLYRRTAESGFHQLYVGYGIKNNFDRCSFVLENLTAITYSQPLIILLQNYMGVLHYILLQEEKKTGESTEHSMTRDKYSTYIKLSAVEDLPHINLRIATCYLDDGADCLNIIKKVTNTDDGYLTKKQQHITDTLGQLITTFRKTLLNVTEIALYKSIIYEIDLVHQDPYRTIKHFEKVMERGHDLLGYNAMALAWKRCYYDVTFMRAELPVLPKPAALELCIEISQK</sequence>
<name>A0A8S3V0E0_MYTED</name>
<evidence type="ECO:0000313" key="4">
    <source>
        <dbReference type="Proteomes" id="UP000683360"/>
    </source>
</evidence>
<comment type="caution">
    <text evidence="3">The sequence shown here is derived from an EMBL/GenBank/DDBJ whole genome shotgun (WGS) entry which is preliminary data.</text>
</comment>
<evidence type="ECO:0000259" key="2">
    <source>
        <dbReference type="Pfam" id="PF20266"/>
    </source>
</evidence>
<dbReference type="AlphaFoldDB" id="A0A8S3V0E0"/>
<dbReference type="InterPro" id="IPR046906">
    <property type="entry name" value="Mab-21_HhH/H2TH-like"/>
</dbReference>
<keyword evidence="4" id="KW-1185">Reference proteome</keyword>
<gene>
    <name evidence="3" type="ORF">MEDL_58940</name>
</gene>
<dbReference type="PANTHER" id="PTHR10656">
    <property type="entry name" value="CELL FATE DETERMINING PROTEIN MAB21-RELATED"/>
    <property type="match status" value="1"/>
</dbReference>
<proteinExistence type="inferred from homology"/>
<organism evidence="3 4">
    <name type="scientific">Mytilus edulis</name>
    <name type="common">Blue mussel</name>
    <dbReference type="NCBI Taxonomy" id="6550"/>
    <lineage>
        <taxon>Eukaryota</taxon>
        <taxon>Metazoa</taxon>
        <taxon>Spiralia</taxon>
        <taxon>Lophotrochozoa</taxon>
        <taxon>Mollusca</taxon>
        <taxon>Bivalvia</taxon>
        <taxon>Autobranchia</taxon>
        <taxon>Pteriomorphia</taxon>
        <taxon>Mytilida</taxon>
        <taxon>Mytiloidea</taxon>
        <taxon>Mytilidae</taxon>
        <taxon>Mytilinae</taxon>
        <taxon>Mytilus</taxon>
    </lineage>
</organism>
<dbReference type="Gene3D" id="1.10.1410.40">
    <property type="match status" value="1"/>
</dbReference>
<evidence type="ECO:0000256" key="1">
    <source>
        <dbReference type="ARBA" id="ARBA00008307"/>
    </source>
</evidence>
<accession>A0A8S3V0E0</accession>
<dbReference type="EMBL" id="CAJPWZ010002888">
    <property type="protein sequence ID" value="CAG2247013.1"/>
    <property type="molecule type" value="Genomic_DNA"/>
</dbReference>